<dbReference type="SUPFAM" id="SSF53098">
    <property type="entry name" value="Ribonuclease H-like"/>
    <property type="match status" value="1"/>
</dbReference>
<dbReference type="InterPro" id="IPR036388">
    <property type="entry name" value="WH-like_DNA-bd_sf"/>
</dbReference>
<evidence type="ECO:0000313" key="2">
    <source>
        <dbReference type="EMBL" id="MDP8187308.1"/>
    </source>
</evidence>
<dbReference type="InterPro" id="IPR015378">
    <property type="entry name" value="Transposase-like_Mu_C"/>
</dbReference>
<comment type="caution">
    <text evidence="2">The sequence shown here is derived from an EMBL/GenBank/DDBJ whole genome shotgun (WGS) entry which is preliminary data.</text>
</comment>
<dbReference type="SUPFAM" id="SSF46955">
    <property type="entry name" value="Putative DNA-binding domain"/>
    <property type="match status" value="1"/>
</dbReference>
<dbReference type="Gene3D" id="1.10.10.60">
    <property type="entry name" value="Homeodomain-like"/>
    <property type="match status" value="2"/>
</dbReference>
<dbReference type="GO" id="GO:0006313">
    <property type="term" value="P:DNA transposition"/>
    <property type="evidence" value="ECO:0007669"/>
    <property type="project" value="InterPro"/>
</dbReference>
<dbReference type="RefSeq" id="WP_211597952.1">
    <property type="nucleotide sequence ID" value="NZ_JAGRQI010000010.1"/>
</dbReference>
<dbReference type="InterPro" id="IPR012337">
    <property type="entry name" value="RNaseH-like_sf"/>
</dbReference>
<dbReference type="PROSITE" id="PS51702">
    <property type="entry name" value="HTH_MU"/>
    <property type="match status" value="1"/>
</dbReference>
<organism evidence="2 3">
    <name type="scientific">Pasteurella atlantica</name>
    <dbReference type="NCBI Taxonomy" id="2827233"/>
    <lineage>
        <taxon>Bacteria</taxon>
        <taxon>Pseudomonadati</taxon>
        <taxon>Pseudomonadota</taxon>
        <taxon>Gammaproteobacteria</taxon>
        <taxon>Pasteurellales</taxon>
        <taxon>Pasteurellaceae</taxon>
        <taxon>Pasteurella</taxon>
    </lineage>
</organism>
<dbReference type="EMBL" id="JASAYJ010000010">
    <property type="protein sequence ID" value="MDP8187308.1"/>
    <property type="molecule type" value="Genomic_DNA"/>
</dbReference>
<evidence type="ECO:0000259" key="1">
    <source>
        <dbReference type="PROSITE" id="PS51702"/>
    </source>
</evidence>
<dbReference type="InterPro" id="IPR003314">
    <property type="entry name" value="Mu-type_HTH"/>
</dbReference>
<reference evidence="2" key="1">
    <citation type="journal article" date="2023" name="Front. Microbiol.">
        <title>Phylogeography and host specificity of Pasteurellaceae pathogenic to sea-farmed fish in the north-east Atlantic.</title>
        <authorList>
            <person name="Gulla S."/>
            <person name="Colquhoun D.J."/>
            <person name="Olsen A.B."/>
            <person name="Spilsberg B."/>
            <person name="Lagesen K."/>
            <person name="Aakesson C.P."/>
            <person name="Strom S."/>
            <person name="Manji F."/>
            <person name="Birkbeck T.H."/>
            <person name="Nilsen H.K."/>
        </authorList>
    </citation>
    <scope>NUCLEOTIDE SEQUENCE</scope>
    <source>
        <strain evidence="2">VIB1234</strain>
    </source>
</reference>
<dbReference type="GO" id="GO:0004803">
    <property type="term" value="F:transposase activity"/>
    <property type="evidence" value="ECO:0007669"/>
    <property type="project" value="InterPro"/>
</dbReference>
<sequence>MSKQEYYTIQELIELNLNSLPSTVLGIRKKANRENWQSRPRQGKGGGLEYSFESFNQDIQQAIILKIAKANKERTVCTAESKSFALLPQWERFEKANNTQKDKAKLKFQACVALDDQVKAGLNLMQAIDDTAKAFNVSHGSLKNWYYKVRKFERSDWLAILLCKSGSNRKINYAEIDVEAWEVLLADYLRPERPSFSACYYRLTRSAKEMGWTIPAKPALERKLKREVQKEVQVFLRDGERALFDLYPAMRRSVEDLQAMEWINGDGYQHNVFVKWKNGEIVRPKTWLWQDVRTRKILAWRCDLSENSDTIRLSLMDLINKYGIPKDCTIDNTRAAANKWLTGGVKNRYRFKVKEDDPVGIIPLLGITLHWTSVIAGKGHGQAKPIERAFSHGGLGEVVDKHPSLAGYFAGENVYNKPDNYNYGKDGVDFDVFITALEQGIQQWNERPQRKGEITQGLFSYSDVFARDYALAKVRKATDEQIRQLMLMSEAVTINKKGEFKLEAGGKLFGRTNVYWSQKLISSEFKKVVVRFDPEKLHENVEVYTLDGRYICTAECSITAGFGDKSVAREHSKHRKQFTKAVKQQAKAMDLMEAQETAAYLPETTEEDVPQPSIIELYQTQGSVALKQQVVIEEDEEISEFEKAFQLGVDKTNKLKLKR</sequence>
<dbReference type="InterPro" id="IPR009057">
    <property type="entry name" value="Homeodomain-like_sf"/>
</dbReference>
<dbReference type="GO" id="GO:0015074">
    <property type="term" value="P:DNA integration"/>
    <property type="evidence" value="ECO:0007669"/>
    <property type="project" value="InterPro"/>
</dbReference>
<dbReference type="Pfam" id="PF02914">
    <property type="entry name" value="DDE_2"/>
    <property type="match status" value="1"/>
</dbReference>
<dbReference type="Pfam" id="PF02316">
    <property type="entry name" value="HTH_Tnp_Mu_1"/>
    <property type="match status" value="1"/>
</dbReference>
<dbReference type="Gene3D" id="1.10.10.10">
    <property type="entry name" value="Winged helix-like DNA-binding domain superfamily/Winged helix DNA-binding domain"/>
    <property type="match status" value="1"/>
</dbReference>
<dbReference type="Gene3D" id="3.30.420.10">
    <property type="entry name" value="Ribonuclease H-like superfamily/Ribonuclease H"/>
    <property type="match status" value="1"/>
</dbReference>
<dbReference type="SUPFAM" id="SSF50610">
    <property type="entry name" value="mu transposase, C-terminal domain"/>
    <property type="match status" value="1"/>
</dbReference>
<name>A0AAW8CQ58_9PAST</name>
<protein>
    <submittedName>
        <fullName evidence="2">Transposase domain-containing protein</fullName>
    </submittedName>
</protein>
<dbReference type="InterPro" id="IPR009004">
    <property type="entry name" value="Transposase_Mu_C"/>
</dbReference>
<dbReference type="SUPFAM" id="SSF46689">
    <property type="entry name" value="Homeodomain-like"/>
    <property type="match status" value="2"/>
</dbReference>
<accession>A0AAW8CQ58</accession>
<dbReference type="InterPro" id="IPR036397">
    <property type="entry name" value="RNaseH_sf"/>
</dbReference>
<dbReference type="Pfam" id="PF09299">
    <property type="entry name" value="Mu-transpos_C"/>
    <property type="match status" value="1"/>
</dbReference>
<dbReference type="GO" id="GO:0003677">
    <property type="term" value="F:DNA binding"/>
    <property type="evidence" value="ECO:0007669"/>
    <property type="project" value="InterPro"/>
</dbReference>
<feature type="domain" description="HTH Mu-type" evidence="1">
    <location>
        <begin position="5"/>
        <end position="71"/>
    </location>
</feature>
<gene>
    <name evidence="2" type="ORF">QJU78_05915</name>
</gene>
<dbReference type="InterPro" id="IPR015126">
    <property type="entry name" value="Mu_I-gamma"/>
</dbReference>
<dbReference type="InterPro" id="IPR004189">
    <property type="entry name" value="Phage_Mu_transposase"/>
</dbReference>
<dbReference type="Gene3D" id="6.10.250.2550">
    <property type="match status" value="1"/>
</dbReference>
<dbReference type="Pfam" id="PF09039">
    <property type="entry name" value="HTH_Tnp_Mu_2"/>
    <property type="match status" value="1"/>
</dbReference>
<dbReference type="Gene3D" id="2.30.30.130">
    <property type="entry name" value="Transposase, Mu, C-terminal"/>
    <property type="match status" value="1"/>
</dbReference>
<evidence type="ECO:0000313" key="3">
    <source>
        <dbReference type="Proteomes" id="UP001230466"/>
    </source>
</evidence>
<proteinExistence type="predicted"/>
<dbReference type="Proteomes" id="UP001230466">
    <property type="component" value="Unassembled WGS sequence"/>
</dbReference>
<dbReference type="InterPro" id="IPR009061">
    <property type="entry name" value="DNA-bd_dom_put_sf"/>
</dbReference>
<dbReference type="AlphaFoldDB" id="A0AAW8CQ58"/>